<dbReference type="HOGENOM" id="CLU_333120_0_0_0"/>
<name>D6YS84_WADCW</name>
<dbReference type="Pfam" id="PF01973">
    <property type="entry name" value="MptE-like"/>
    <property type="match status" value="1"/>
</dbReference>
<dbReference type="Proteomes" id="UP000001505">
    <property type="component" value="Chromosome"/>
</dbReference>
<dbReference type="AlphaFoldDB" id="D6YS84"/>
<evidence type="ECO:0000313" key="3">
    <source>
        <dbReference type="EMBL" id="ADI38929.1"/>
    </source>
</evidence>
<keyword evidence="4" id="KW-1185">Reference proteome</keyword>
<dbReference type="PANTHER" id="PTHR41786:SF1">
    <property type="entry name" value="6-HYDROXYMETHYLPTERIN DIPHOSPHOKINASE MPTE-LIKE DOMAIN-CONTAINING PROTEIN"/>
    <property type="match status" value="1"/>
</dbReference>
<gene>
    <name evidence="3" type="ordered locus">wcw_1581</name>
</gene>
<feature type="coiled-coil region" evidence="1">
    <location>
        <begin position="501"/>
        <end position="535"/>
    </location>
</feature>
<dbReference type="Pfam" id="PF07661">
    <property type="entry name" value="MORN_2"/>
    <property type="match status" value="2"/>
</dbReference>
<organism evidence="3 4">
    <name type="scientific">Waddlia chondrophila (strain ATCC VR-1470 / WSU 86-1044)</name>
    <dbReference type="NCBI Taxonomy" id="716544"/>
    <lineage>
        <taxon>Bacteria</taxon>
        <taxon>Pseudomonadati</taxon>
        <taxon>Chlamydiota</taxon>
        <taxon>Chlamydiia</taxon>
        <taxon>Parachlamydiales</taxon>
        <taxon>Waddliaceae</taxon>
        <taxon>Waddlia</taxon>
    </lineage>
</organism>
<protein>
    <recommendedName>
        <fullName evidence="2">6-hydroxymethylpterin diphosphokinase MptE-like domain-containing protein</fullName>
    </recommendedName>
</protein>
<keyword evidence="1" id="KW-0175">Coiled coil</keyword>
<dbReference type="KEGG" id="wch:wcw_1581"/>
<dbReference type="PANTHER" id="PTHR41786">
    <property type="entry name" value="MOTILITY ACCESSORY FACTOR MAF"/>
    <property type="match status" value="1"/>
</dbReference>
<evidence type="ECO:0000259" key="2">
    <source>
        <dbReference type="Pfam" id="PF01973"/>
    </source>
</evidence>
<dbReference type="SUPFAM" id="SSF82185">
    <property type="entry name" value="Histone H3 K4-specific methyltransferase SET7/9 N-terminal domain"/>
    <property type="match status" value="2"/>
</dbReference>
<sequence>MTTNKQRCFELFSRQWPDHVSFIEDARTDHLAALKTELGEDNLFHQWDGNAFAYHDQAGALKESERFFESLQLRKGLKTIFHYGLGAGYDFQAARQWLEEDPERLMIVLEDDFGLIKKVFEMPLAVEMLSHSQVLLVPIESNFESGKIGYPAGFEMLLHIGIRDTYLITISEAYEKHRSDFSKLLKQSLHLRIQDLVWLFAFSSSDRIKELIANLSSNLLSLPEMLRGQDLFRQFEGVPTLICAAGPSIKDQLLLIKQLKNRALLFGAGTGMNVLNSCGILPHFGCGIDPNRTSESRMLMNTAFSVPYFQTVHFNALAADLLHANKLFFRGPESYGAVKWMLSKLEIEDQQVHFNVSTTCACMSLAEHLKCDPIVFLGLDLSYTEQKRYPEGIVAHPTDKKTETQFIEEIPKSRVIPAVNSKGKRIFTRSDWINEGAYYTLYAKQHPELKLINGTVEGLVIQGAEEIPLEEIKKRYLIRSYDLDNWVHVNVVLARSLPVTRAKVQEAANEWKESLERGERQLKEMIMDLLDADDQRIGFPERVGTDRYSELEEKLKQEPIYEYLIKEMDFAFEKKKMRDMIQLRFHSHLLNQEDRYKKMLLTELYRLKYLHKYVEIQLKGIKKTDWSLLSAKSGDSIKAKEVSIPDAGGVFENGVLRIRQEELGIDLEDDYSPIWVKESPEKGQIWVGDSHNGECLLYDRKGWLKGRCFYKKGRLHGPSTYYGPDGNVLAQGWFFNDERQGVNLQFYPSGRIFSIQRFKDNLPQGCQEFFEENGEVKTRYYYDNGLLNGKVELFYANGNRKRIVEFLNGLRHGKELHWSPEGCLMRESEYEHGRSVGIARKWYANGQLKTEKKFLDDKGNYDLRKWSQKGKLIVEKVYIPDRISEEITLSQEERTRSLGLLKKKMEKLVNDQEN</sequence>
<dbReference type="OrthoDB" id="21240at2"/>
<dbReference type="EMBL" id="CP001928">
    <property type="protein sequence ID" value="ADI38929.1"/>
    <property type="molecule type" value="Genomic_DNA"/>
</dbReference>
<dbReference type="InterPro" id="IPR002826">
    <property type="entry name" value="MptE-like"/>
</dbReference>
<dbReference type="Gene3D" id="2.20.110.10">
    <property type="entry name" value="Histone H3 K4-specific methyltransferase SET7/9 N-terminal domain"/>
    <property type="match status" value="2"/>
</dbReference>
<evidence type="ECO:0000313" key="4">
    <source>
        <dbReference type="Proteomes" id="UP000001505"/>
    </source>
</evidence>
<reference evidence="3 4" key="1">
    <citation type="journal article" date="2010" name="PLoS ONE">
        <title>The Waddlia genome: a window into chlamydial biology.</title>
        <authorList>
            <person name="Bertelli C."/>
            <person name="Collyn F."/>
            <person name="Croxatto A."/>
            <person name="Ruckert C."/>
            <person name="Polkinghorne A."/>
            <person name="Kebbi-Beghdadi C."/>
            <person name="Goesmann A."/>
            <person name="Vaughan L."/>
            <person name="Greub G."/>
        </authorList>
    </citation>
    <scope>NUCLEOTIDE SEQUENCE [LARGE SCALE GENOMIC DNA]</scope>
    <source>
        <strain evidence="4">ATCC VR-1470 / WSU 86-1044</strain>
    </source>
</reference>
<proteinExistence type="predicted"/>
<feature type="domain" description="6-hydroxymethylpterin diphosphokinase MptE-like" evidence="2">
    <location>
        <begin position="221"/>
        <end position="385"/>
    </location>
</feature>
<accession>D6YS84</accession>
<dbReference type="eggNOG" id="COG2849">
    <property type="taxonomic scope" value="Bacteria"/>
</dbReference>
<evidence type="ECO:0000256" key="1">
    <source>
        <dbReference type="SAM" id="Coils"/>
    </source>
</evidence>
<dbReference type="STRING" id="716544.wcw_1581"/>
<dbReference type="RefSeq" id="WP_013182635.1">
    <property type="nucleotide sequence ID" value="NC_014225.1"/>
</dbReference>
<dbReference type="InterPro" id="IPR011652">
    <property type="entry name" value="MORN_2"/>
</dbReference>
<dbReference type="eggNOG" id="COG2604">
    <property type="taxonomic scope" value="Bacteria"/>
</dbReference>